<organism evidence="2 3">
    <name type="scientific">Acinetobacter albensis</name>
    <dbReference type="NCBI Taxonomy" id="1673609"/>
    <lineage>
        <taxon>Bacteria</taxon>
        <taxon>Pseudomonadati</taxon>
        <taxon>Pseudomonadota</taxon>
        <taxon>Gammaproteobacteria</taxon>
        <taxon>Moraxellales</taxon>
        <taxon>Moraxellaceae</taxon>
        <taxon>Acinetobacter</taxon>
    </lineage>
</organism>
<evidence type="ECO:0000259" key="1">
    <source>
        <dbReference type="Pfam" id="PF08223"/>
    </source>
</evidence>
<dbReference type="Pfam" id="PF08223">
    <property type="entry name" value="PaaX_C"/>
    <property type="match status" value="1"/>
</dbReference>
<feature type="domain" description="Transcriptional repressor PaaX-like C-terminal" evidence="1">
    <location>
        <begin position="4"/>
        <end position="22"/>
    </location>
</feature>
<accession>A0ABW9JXJ5</accession>
<name>A0ABW9JXJ5_9GAMM</name>
<dbReference type="InterPro" id="IPR013225">
    <property type="entry name" value="PaaX_C"/>
</dbReference>
<gene>
    <name evidence="2" type="ORF">ACKVE0_13250</name>
</gene>
<dbReference type="EMBL" id="JBJXCW010000016">
    <property type="protein sequence ID" value="MFN0298482.1"/>
    <property type="molecule type" value="Genomic_DNA"/>
</dbReference>
<sequence length="23" mass="2684">MSLFRHTLFQDPNLPLELLPTNS</sequence>
<keyword evidence="3" id="KW-1185">Reference proteome</keyword>
<dbReference type="Proteomes" id="UP001632339">
    <property type="component" value="Unassembled WGS sequence"/>
</dbReference>
<evidence type="ECO:0000313" key="3">
    <source>
        <dbReference type="Proteomes" id="UP001632339"/>
    </source>
</evidence>
<protein>
    <submittedName>
        <fullName evidence="2">PaaX family transcriptional regulator C-terminal domain-containing protein</fullName>
    </submittedName>
</protein>
<dbReference type="RefSeq" id="WP_155857508.1">
    <property type="nucleotide sequence ID" value="NZ_JBJXCW010000016.1"/>
</dbReference>
<reference evidence="2 3" key="1">
    <citation type="submission" date="2024-12" db="EMBL/GenBank/DDBJ databases">
        <title>C001-4G Acinetobacter sp. assembled genome.</title>
        <authorList>
            <person name="D'Arcy K."/>
            <person name="Kingdon A.D.H."/>
            <person name="Breen A."/>
            <person name="Mckeown C."/>
            <person name="Allman E."/>
            <person name="Sharma P."/>
            <person name="Mcleman A."/>
            <person name="Roberts A.P."/>
        </authorList>
    </citation>
    <scope>NUCLEOTIDE SEQUENCE [LARGE SCALE GENOMIC DNA]</scope>
    <source>
        <strain evidence="2 3">C1-4G</strain>
    </source>
</reference>
<comment type="caution">
    <text evidence="2">The sequence shown here is derived from an EMBL/GenBank/DDBJ whole genome shotgun (WGS) entry which is preliminary data.</text>
</comment>
<evidence type="ECO:0000313" key="2">
    <source>
        <dbReference type="EMBL" id="MFN0298482.1"/>
    </source>
</evidence>
<proteinExistence type="predicted"/>